<dbReference type="EMBL" id="AAXW01000002">
    <property type="protein sequence ID" value="EAZ93904.1"/>
    <property type="molecule type" value="Genomic_DNA"/>
</dbReference>
<reference evidence="2 3" key="1">
    <citation type="submission" date="2007-03" db="EMBL/GenBank/DDBJ databases">
        <authorList>
            <person name="Stal L."/>
            <person name="Ferriera S."/>
            <person name="Johnson J."/>
            <person name="Kravitz S."/>
            <person name="Beeson K."/>
            <person name="Sutton G."/>
            <person name="Rogers Y.-H."/>
            <person name="Friedman R."/>
            <person name="Frazier M."/>
            <person name="Venter J.C."/>
        </authorList>
    </citation>
    <scope>NUCLEOTIDE SEQUENCE [LARGE SCALE GENOMIC DNA]</scope>
    <source>
        <strain evidence="2 3">CCY0110</strain>
    </source>
</reference>
<name>A3IJC2_9CHRO</name>
<evidence type="ECO:0000256" key="1">
    <source>
        <dbReference type="SAM" id="MobiDB-lite"/>
    </source>
</evidence>
<evidence type="ECO:0000313" key="3">
    <source>
        <dbReference type="Proteomes" id="UP000003781"/>
    </source>
</evidence>
<organism evidence="2 3">
    <name type="scientific">Crocosphaera chwakensis CCY0110</name>
    <dbReference type="NCBI Taxonomy" id="391612"/>
    <lineage>
        <taxon>Bacteria</taxon>
        <taxon>Bacillati</taxon>
        <taxon>Cyanobacteriota</taxon>
        <taxon>Cyanophyceae</taxon>
        <taxon>Oscillatoriophycideae</taxon>
        <taxon>Chroococcales</taxon>
        <taxon>Aphanothecaceae</taxon>
        <taxon>Crocosphaera</taxon>
        <taxon>Crocosphaera chwakensis</taxon>
    </lineage>
</organism>
<accession>A3IJC2</accession>
<sequence length="21" mass="2577">MRQKFFRTPSPNSPDSRRVNR</sequence>
<dbReference type="Proteomes" id="UP000003781">
    <property type="component" value="Unassembled WGS sequence"/>
</dbReference>
<dbReference type="AlphaFoldDB" id="A3IJC2"/>
<protein>
    <submittedName>
        <fullName evidence="2">Uncharacterized protein</fullName>
    </submittedName>
</protein>
<evidence type="ECO:0000313" key="2">
    <source>
        <dbReference type="EMBL" id="EAZ93904.1"/>
    </source>
</evidence>
<proteinExistence type="predicted"/>
<comment type="caution">
    <text evidence="2">The sequence shown here is derived from an EMBL/GenBank/DDBJ whole genome shotgun (WGS) entry which is preliminary data.</text>
</comment>
<feature type="region of interest" description="Disordered" evidence="1">
    <location>
        <begin position="1"/>
        <end position="21"/>
    </location>
</feature>
<gene>
    <name evidence="2" type="ORF">CY0110_18952</name>
</gene>
<keyword evidence="3" id="KW-1185">Reference proteome</keyword>